<name>A0AA48KTM0_9ALTE</name>
<gene>
    <name evidence="6" type="ORF">MACH26_10610</name>
</gene>
<accession>A0AA48KTM0</accession>
<dbReference type="PANTHER" id="PTHR33337">
    <property type="entry name" value="GFA DOMAIN-CONTAINING PROTEIN"/>
    <property type="match status" value="1"/>
</dbReference>
<evidence type="ECO:0000256" key="4">
    <source>
        <dbReference type="ARBA" id="ARBA00023239"/>
    </source>
</evidence>
<dbReference type="GO" id="GO:0046872">
    <property type="term" value="F:metal ion binding"/>
    <property type="evidence" value="ECO:0007669"/>
    <property type="project" value="UniProtKB-KW"/>
</dbReference>
<dbReference type="Pfam" id="PF04828">
    <property type="entry name" value="GFA"/>
    <property type="match status" value="1"/>
</dbReference>
<dbReference type="InterPro" id="IPR006913">
    <property type="entry name" value="CENP-V/GFA"/>
</dbReference>
<dbReference type="KEGG" id="pmaw:MACH26_10610"/>
<sequence>MSELMLSGGCFCGKVTFNVHGTPNASYFCHCQQCRKLTGSAHASNMQIKPDAVDFTQGKDWINEFSCPTGRAFSNAFCRNCGSGLPFMGKSGEWMYVPIGSLDNPPVDLIDYNIFWDDKANWYEAGIKAKRCSQFPSEE</sequence>
<keyword evidence="2" id="KW-0479">Metal-binding</keyword>
<dbReference type="InterPro" id="IPR011057">
    <property type="entry name" value="Mss4-like_sf"/>
</dbReference>
<dbReference type="Gene3D" id="3.90.1590.10">
    <property type="entry name" value="glutathione-dependent formaldehyde- activating enzyme (gfa)"/>
    <property type="match status" value="1"/>
</dbReference>
<feature type="domain" description="CENP-V/GFA" evidence="5">
    <location>
        <begin position="6"/>
        <end position="124"/>
    </location>
</feature>
<evidence type="ECO:0000256" key="1">
    <source>
        <dbReference type="ARBA" id="ARBA00005495"/>
    </source>
</evidence>
<dbReference type="PROSITE" id="PS51891">
    <property type="entry name" value="CENP_V_GFA"/>
    <property type="match status" value="1"/>
</dbReference>
<organism evidence="6 7">
    <name type="scientific">Planctobacterium marinum</name>
    <dbReference type="NCBI Taxonomy" id="1631968"/>
    <lineage>
        <taxon>Bacteria</taxon>
        <taxon>Pseudomonadati</taxon>
        <taxon>Pseudomonadota</taxon>
        <taxon>Gammaproteobacteria</taxon>
        <taxon>Alteromonadales</taxon>
        <taxon>Alteromonadaceae</taxon>
        <taxon>Planctobacterium</taxon>
    </lineage>
</organism>
<dbReference type="GO" id="GO:0016846">
    <property type="term" value="F:carbon-sulfur lyase activity"/>
    <property type="evidence" value="ECO:0007669"/>
    <property type="project" value="InterPro"/>
</dbReference>
<dbReference type="PANTHER" id="PTHR33337:SF40">
    <property type="entry name" value="CENP-V_GFA DOMAIN-CONTAINING PROTEIN-RELATED"/>
    <property type="match status" value="1"/>
</dbReference>
<keyword evidence="7" id="KW-1185">Reference proteome</keyword>
<protein>
    <submittedName>
        <fullName evidence="6">Aldehyde-activating protein</fullName>
    </submittedName>
</protein>
<evidence type="ECO:0000259" key="5">
    <source>
        <dbReference type="PROSITE" id="PS51891"/>
    </source>
</evidence>
<dbReference type="Proteomes" id="UP001333710">
    <property type="component" value="Chromosome"/>
</dbReference>
<dbReference type="AlphaFoldDB" id="A0AA48KTM0"/>
<comment type="similarity">
    <text evidence="1">Belongs to the Gfa family.</text>
</comment>
<evidence type="ECO:0000313" key="6">
    <source>
        <dbReference type="EMBL" id="BDX05540.1"/>
    </source>
</evidence>
<dbReference type="EMBL" id="AP027272">
    <property type="protein sequence ID" value="BDX05540.1"/>
    <property type="molecule type" value="Genomic_DNA"/>
</dbReference>
<reference evidence="6" key="1">
    <citation type="submission" date="2023-01" db="EMBL/GenBank/DDBJ databases">
        <title>Complete genome sequence of Planctobacterium marinum strain Dej080120_11.</title>
        <authorList>
            <person name="Ueki S."/>
            <person name="Maruyama F."/>
        </authorList>
    </citation>
    <scope>NUCLEOTIDE SEQUENCE</scope>
    <source>
        <strain evidence="6">Dej080120_11</strain>
    </source>
</reference>
<evidence type="ECO:0000256" key="3">
    <source>
        <dbReference type="ARBA" id="ARBA00022833"/>
    </source>
</evidence>
<evidence type="ECO:0000256" key="2">
    <source>
        <dbReference type="ARBA" id="ARBA00022723"/>
    </source>
</evidence>
<keyword evidence="3" id="KW-0862">Zinc</keyword>
<dbReference type="SUPFAM" id="SSF51316">
    <property type="entry name" value="Mss4-like"/>
    <property type="match status" value="1"/>
</dbReference>
<proteinExistence type="inferred from homology"/>
<keyword evidence="4" id="KW-0456">Lyase</keyword>
<dbReference type="RefSeq" id="WP_338291518.1">
    <property type="nucleotide sequence ID" value="NZ_AP027272.1"/>
</dbReference>
<evidence type="ECO:0000313" key="7">
    <source>
        <dbReference type="Proteomes" id="UP001333710"/>
    </source>
</evidence>